<evidence type="ECO:0000313" key="1">
    <source>
        <dbReference type="EMBL" id="DAF46016.1"/>
    </source>
</evidence>
<accession>A0A8S5S517</accession>
<name>A0A8S5S517_9CAUD</name>
<sequence length="32" mass="3547">MLAKACGLKKTEDNKSKEKAVEIPPPFLCFLP</sequence>
<proteinExistence type="predicted"/>
<reference evidence="1" key="1">
    <citation type="journal article" date="2021" name="Proc. Natl. Acad. Sci. U.S.A.">
        <title>A Catalog of Tens of Thousands of Viruses from Human Metagenomes Reveals Hidden Associations with Chronic Diseases.</title>
        <authorList>
            <person name="Tisza M.J."/>
            <person name="Buck C.B."/>
        </authorList>
    </citation>
    <scope>NUCLEOTIDE SEQUENCE</scope>
    <source>
        <strain evidence="1">CthAo37</strain>
    </source>
</reference>
<dbReference type="EMBL" id="BK032529">
    <property type="protein sequence ID" value="DAF46016.1"/>
    <property type="molecule type" value="Genomic_DNA"/>
</dbReference>
<protein>
    <submittedName>
        <fullName evidence="1">Uncharacterized protein</fullName>
    </submittedName>
</protein>
<organism evidence="1">
    <name type="scientific">Myoviridae sp. cthAo37</name>
    <dbReference type="NCBI Taxonomy" id="2827701"/>
    <lineage>
        <taxon>Viruses</taxon>
        <taxon>Duplodnaviria</taxon>
        <taxon>Heunggongvirae</taxon>
        <taxon>Uroviricota</taxon>
        <taxon>Caudoviricetes</taxon>
    </lineage>
</organism>